<dbReference type="GO" id="GO:0043190">
    <property type="term" value="C:ATP-binding cassette (ABC) transporter complex"/>
    <property type="evidence" value="ECO:0007669"/>
    <property type="project" value="InterPro"/>
</dbReference>
<accession>A0A7G9WEZ0</accession>
<evidence type="ECO:0000256" key="6">
    <source>
        <dbReference type="ARBA" id="ARBA00022989"/>
    </source>
</evidence>
<dbReference type="InterPro" id="IPR043429">
    <property type="entry name" value="ArtM/GltK/GlnP/TcyL/YhdX-like"/>
</dbReference>
<dbReference type="Proteomes" id="UP000516046">
    <property type="component" value="Chromosome"/>
</dbReference>
<dbReference type="CDD" id="cd06261">
    <property type="entry name" value="TM_PBP2"/>
    <property type="match status" value="1"/>
</dbReference>
<dbReference type="Pfam" id="PF00528">
    <property type="entry name" value="BPD_transp_1"/>
    <property type="match status" value="1"/>
</dbReference>
<dbReference type="InterPro" id="IPR000515">
    <property type="entry name" value="MetI-like"/>
</dbReference>
<evidence type="ECO:0000256" key="8">
    <source>
        <dbReference type="RuleBase" id="RU363032"/>
    </source>
</evidence>
<dbReference type="PROSITE" id="PS50928">
    <property type="entry name" value="ABC_TM1"/>
    <property type="match status" value="1"/>
</dbReference>
<gene>
    <name evidence="10" type="ORF">H6X83_09865</name>
</gene>
<feature type="transmembrane region" description="Helical" evidence="8">
    <location>
        <begin position="210"/>
        <end position="228"/>
    </location>
</feature>
<name>A0A7G9WEZ0_9FIRM</name>
<evidence type="ECO:0000256" key="4">
    <source>
        <dbReference type="ARBA" id="ARBA00022692"/>
    </source>
</evidence>
<reference evidence="10 11" key="1">
    <citation type="submission" date="2020-08" db="EMBL/GenBank/DDBJ databases">
        <authorList>
            <person name="Ren C."/>
            <person name="Gu Y."/>
            <person name="Xu Y."/>
        </authorList>
    </citation>
    <scope>NUCLEOTIDE SEQUENCE [LARGE SCALE GENOMIC DNA]</scope>
    <source>
        <strain evidence="10 11">LBM18003</strain>
    </source>
</reference>
<dbReference type="SUPFAM" id="SSF161098">
    <property type="entry name" value="MetI-like"/>
    <property type="match status" value="1"/>
</dbReference>
<keyword evidence="4 8" id="KW-0812">Transmembrane</keyword>
<organism evidence="10 11">
    <name type="scientific">Caproicibacterium amylolyticum</name>
    <dbReference type="NCBI Taxonomy" id="2766537"/>
    <lineage>
        <taxon>Bacteria</taxon>
        <taxon>Bacillati</taxon>
        <taxon>Bacillota</taxon>
        <taxon>Clostridia</taxon>
        <taxon>Eubacteriales</taxon>
        <taxon>Oscillospiraceae</taxon>
        <taxon>Caproicibacterium</taxon>
    </lineage>
</organism>
<evidence type="ECO:0000313" key="11">
    <source>
        <dbReference type="Proteomes" id="UP000516046"/>
    </source>
</evidence>
<comment type="subcellular location">
    <subcellularLocation>
        <location evidence="1 8">Cell membrane</location>
        <topology evidence="1 8">Multi-pass membrane protein</topology>
    </subcellularLocation>
</comment>
<dbReference type="InterPro" id="IPR035906">
    <property type="entry name" value="MetI-like_sf"/>
</dbReference>
<evidence type="ECO:0000256" key="3">
    <source>
        <dbReference type="ARBA" id="ARBA00022475"/>
    </source>
</evidence>
<keyword evidence="2 8" id="KW-0813">Transport</keyword>
<dbReference type="KEGG" id="caml:H6X83_09865"/>
<keyword evidence="11" id="KW-1185">Reference proteome</keyword>
<evidence type="ECO:0000256" key="7">
    <source>
        <dbReference type="ARBA" id="ARBA00023136"/>
    </source>
</evidence>
<dbReference type="PANTHER" id="PTHR30614">
    <property type="entry name" value="MEMBRANE COMPONENT OF AMINO ACID ABC TRANSPORTER"/>
    <property type="match status" value="1"/>
</dbReference>
<proteinExistence type="inferred from homology"/>
<feature type="domain" description="ABC transmembrane type-1" evidence="9">
    <location>
        <begin position="32"/>
        <end position="228"/>
    </location>
</feature>
<keyword evidence="3" id="KW-1003">Cell membrane</keyword>
<keyword evidence="6 8" id="KW-1133">Transmembrane helix</keyword>
<keyword evidence="5" id="KW-0029">Amino-acid transport</keyword>
<comment type="similarity">
    <text evidence="8">Belongs to the binding-protein-dependent transport system permease family.</text>
</comment>
<protein>
    <submittedName>
        <fullName evidence="10">Amino acid ABC transporter permease</fullName>
    </submittedName>
</protein>
<evidence type="ECO:0000256" key="1">
    <source>
        <dbReference type="ARBA" id="ARBA00004651"/>
    </source>
</evidence>
<evidence type="ECO:0000259" key="9">
    <source>
        <dbReference type="PROSITE" id="PS50928"/>
    </source>
</evidence>
<feature type="transmembrane region" description="Helical" evidence="8">
    <location>
        <begin position="28"/>
        <end position="56"/>
    </location>
</feature>
<dbReference type="NCBIfam" id="TIGR01726">
    <property type="entry name" value="HEQRo_perm_3TM"/>
    <property type="match status" value="1"/>
</dbReference>
<dbReference type="InterPro" id="IPR010065">
    <property type="entry name" value="AA_ABC_transptr_permease_3TM"/>
</dbReference>
<dbReference type="GO" id="GO:0022857">
    <property type="term" value="F:transmembrane transporter activity"/>
    <property type="evidence" value="ECO:0007669"/>
    <property type="project" value="InterPro"/>
</dbReference>
<dbReference type="GO" id="GO:0006865">
    <property type="term" value="P:amino acid transport"/>
    <property type="evidence" value="ECO:0007669"/>
    <property type="project" value="UniProtKB-KW"/>
</dbReference>
<dbReference type="Gene3D" id="1.10.3720.10">
    <property type="entry name" value="MetI-like"/>
    <property type="match status" value="1"/>
</dbReference>
<dbReference type="AlphaFoldDB" id="A0A7G9WEZ0"/>
<dbReference type="EMBL" id="CP060696">
    <property type="protein sequence ID" value="QNO17252.1"/>
    <property type="molecule type" value="Genomic_DNA"/>
</dbReference>
<evidence type="ECO:0000256" key="2">
    <source>
        <dbReference type="ARBA" id="ARBA00022448"/>
    </source>
</evidence>
<dbReference type="PANTHER" id="PTHR30614:SF0">
    <property type="entry name" value="L-CYSTINE TRANSPORT SYSTEM PERMEASE PROTEIN TCYL"/>
    <property type="match status" value="1"/>
</dbReference>
<evidence type="ECO:0000256" key="5">
    <source>
        <dbReference type="ARBA" id="ARBA00022970"/>
    </source>
</evidence>
<sequence>MRCAAQRKGRFAVDFFSWQRFADAWPKILPYFSVTLQIVVTAETAGILLGLLIALARMERVPALQQIFAVYVSFMRGTPMLVQLLVVYYGLPFIVQLLTGIDLSGWNKLFFVCVTYGLNQGAFLSEIFRGAIGSIPAGQKEAAWSVGLTNWQAFRRIVLPQAARVALPGVGINLVGLFQETSLACLIGVVDLVGRAQTIGTTTGHLLESYVVIAIIFVAVSVALQTLFRRLDGKLNHSRERGVSAA</sequence>
<evidence type="ECO:0000313" key="10">
    <source>
        <dbReference type="EMBL" id="QNO17252.1"/>
    </source>
</evidence>
<dbReference type="FunFam" id="1.10.3720.10:FF:000006">
    <property type="entry name" value="Glutamate/aspartate ABC transporter, permease protein GltK"/>
    <property type="match status" value="1"/>
</dbReference>
<keyword evidence="7 8" id="KW-0472">Membrane</keyword>